<accession>A0A699WDB4</accession>
<name>A0A699WDB4_TANCI</name>
<reference evidence="1" key="1">
    <citation type="journal article" date="2019" name="Sci. Rep.">
        <title>Draft genome of Tanacetum cinerariifolium, the natural source of mosquito coil.</title>
        <authorList>
            <person name="Yamashiro T."/>
            <person name="Shiraishi A."/>
            <person name="Satake H."/>
            <person name="Nakayama K."/>
        </authorList>
    </citation>
    <scope>NUCLEOTIDE SEQUENCE</scope>
</reference>
<gene>
    <name evidence="1" type="ORF">Tci_916698</name>
</gene>
<feature type="non-terminal residue" evidence="1">
    <location>
        <position position="69"/>
    </location>
</feature>
<sequence>VEQEGYGIADTWDEIVDKMMEIAPTTLEGVNEREFSHSSTLDTQVAALITQTTSLQTQLTTALGRIEVL</sequence>
<dbReference type="AlphaFoldDB" id="A0A699WDB4"/>
<proteinExistence type="predicted"/>
<organism evidence="1">
    <name type="scientific">Tanacetum cinerariifolium</name>
    <name type="common">Dalmatian daisy</name>
    <name type="synonym">Chrysanthemum cinerariifolium</name>
    <dbReference type="NCBI Taxonomy" id="118510"/>
    <lineage>
        <taxon>Eukaryota</taxon>
        <taxon>Viridiplantae</taxon>
        <taxon>Streptophyta</taxon>
        <taxon>Embryophyta</taxon>
        <taxon>Tracheophyta</taxon>
        <taxon>Spermatophyta</taxon>
        <taxon>Magnoliopsida</taxon>
        <taxon>eudicotyledons</taxon>
        <taxon>Gunneridae</taxon>
        <taxon>Pentapetalae</taxon>
        <taxon>asterids</taxon>
        <taxon>campanulids</taxon>
        <taxon>Asterales</taxon>
        <taxon>Asteraceae</taxon>
        <taxon>Asteroideae</taxon>
        <taxon>Anthemideae</taxon>
        <taxon>Anthemidinae</taxon>
        <taxon>Tanacetum</taxon>
    </lineage>
</organism>
<protein>
    <submittedName>
        <fullName evidence="1">Uncharacterized protein</fullName>
    </submittedName>
</protein>
<evidence type="ECO:0000313" key="1">
    <source>
        <dbReference type="EMBL" id="GFD44729.1"/>
    </source>
</evidence>
<feature type="non-terminal residue" evidence="1">
    <location>
        <position position="1"/>
    </location>
</feature>
<comment type="caution">
    <text evidence="1">The sequence shown here is derived from an EMBL/GenBank/DDBJ whole genome shotgun (WGS) entry which is preliminary data.</text>
</comment>
<dbReference type="EMBL" id="BKCJ011629798">
    <property type="protein sequence ID" value="GFD44729.1"/>
    <property type="molecule type" value="Genomic_DNA"/>
</dbReference>